<keyword evidence="6 13" id="KW-0812">Transmembrane</keyword>
<dbReference type="Pfam" id="PF00512">
    <property type="entry name" value="HisKA"/>
    <property type="match status" value="1"/>
</dbReference>
<feature type="transmembrane region" description="Helical" evidence="13">
    <location>
        <begin position="65"/>
        <end position="87"/>
    </location>
</feature>
<evidence type="ECO:0000256" key="1">
    <source>
        <dbReference type="ARBA" id="ARBA00000085"/>
    </source>
</evidence>
<dbReference type="SMART" id="SM00388">
    <property type="entry name" value="HisKA"/>
    <property type="match status" value="1"/>
</dbReference>
<dbReference type="PANTHER" id="PTHR45569">
    <property type="entry name" value="SENSOR PROTEIN KDPD"/>
    <property type="match status" value="1"/>
</dbReference>
<dbReference type="Proteomes" id="UP001489509">
    <property type="component" value="Unassembled WGS sequence"/>
</dbReference>
<evidence type="ECO:0000313" key="16">
    <source>
        <dbReference type="Proteomes" id="UP001489509"/>
    </source>
</evidence>
<keyword evidence="12 13" id="KW-0472">Membrane</keyword>
<comment type="caution">
    <text evidence="15">The sequence shown here is derived from an EMBL/GenBank/DDBJ whole genome shotgun (WGS) entry which is preliminary data.</text>
</comment>
<dbReference type="Gene3D" id="3.30.450.40">
    <property type="match status" value="1"/>
</dbReference>
<comment type="catalytic activity">
    <reaction evidence="1">
        <text>ATP + protein L-histidine = ADP + protein N-phospho-L-histidine.</text>
        <dbReference type="EC" id="2.7.13.3"/>
    </reaction>
</comment>
<dbReference type="EMBL" id="JBBMFD010000014">
    <property type="protein sequence ID" value="MEQ2440887.1"/>
    <property type="molecule type" value="Genomic_DNA"/>
</dbReference>
<keyword evidence="7" id="KW-0547">Nucleotide-binding</keyword>
<name>A0ABV1E0R2_9FIRM</name>
<evidence type="ECO:0000259" key="14">
    <source>
        <dbReference type="PROSITE" id="PS50109"/>
    </source>
</evidence>
<dbReference type="EC" id="2.7.13.3" evidence="3"/>
<dbReference type="InterPro" id="IPR003594">
    <property type="entry name" value="HATPase_dom"/>
</dbReference>
<dbReference type="InterPro" id="IPR003661">
    <property type="entry name" value="HisK_dim/P_dom"/>
</dbReference>
<dbReference type="Gene3D" id="1.10.287.130">
    <property type="match status" value="1"/>
</dbReference>
<keyword evidence="16" id="KW-1185">Reference proteome</keyword>
<keyword evidence="9" id="KW-0067">ATP-binding</keyword>
<organism evidence="15 16">
    <name type="scientific">Solibaculum intestinale</name>
    <dbReference type="NCBI Taxonomy" id="3133165"/>
    <lineage>
        <taxon>Bacteria</taxon>
        <taxon>Bacillati</taxon>
        <taxon>Bacillota</taxon>
        <taxon>Clostridia</taxon>
        <taxon>Eubacteriales</taxon>
        <taxon>Oscillospiraceae</taxon>
        <taxon>Solibaculum</taxon>
    </lineage>
</organism>
<dbReference type="InterPro" id="IPR004358">
    <property type="entry name" value="Sig_transdc_His_kin-like_C"/>
</dbReference>
<gene>
    <name evidence="15" type="ORF">WMO26_08630</name>
</gene>
<evidence type="ECO:0000256" key="2">
    <source>
        <dbReference type="ARBA" id="ARBA00004141"/>
    </source>
</evidence>
<keyword evidence="4" id="KW-0597">Phosphoprotein</keyword>
<dbReference type="PROSITE" id="PS50109">
    <property type="entry name" value="HIS_KIN"/>
    <property type="match status" value="1"/>
</dbReference>
<evidence type="ECO:0000256" key="13">
    <source>
        <dbReference type="SAM" id="Phobius"/>
    </source>
</evidence>
<dbReference type="PANTHER" id="PTHR45569:SF1">
    <property type="entry name" value="SENSOR PROTEIN KDPD"/>
    <property type="match status" value="1"/>
</dbReference>
<dbReference type="CDD" id="cd00082">
    <property type="entry name" value="HisKA"/>
    <property type="match status" value="1"/>
</dbReference>
<evidence type="ECO:0000256" key="3">
    <source>
        <dbReference type="ARBA" id="ARBA00012438"/>
    </source>
</evidence>
<dbReference type="Pfam" id="PF02518">
    <property type="entry name" value="HATPase_c"/>
    <property type="match status" value="1"/>
</dbReference>
<keyword evidence="10 13" id="KW-1133">Transmembrane helix</keyword>
<keyword evidence="11" id="KW-0902">Two-component regulatory system</keyword>
<evidence type="ECO:0000256" key="5">
    <source>
        <dbReference type="ARBA" id="ARBA00022679"/>
    </source>
</evidence>
<dbReference type="SUPFAM" id="SSF47384">
    <property type="entry name" value="Homodimeric domain of signal transducing histidine kinase"/>
    <property type="match status" value="1"/>
</dbReference>
<evidence type="ECO:0000256" key="4">
    <source>
        <dbReference type="ARBA" id="ARBA00022553"/>
    </source>
</evidence>
<evidence type="ECO:0000256" key="6">
    <source>
        <dbReference type="ARBA" id="ARBA00022692"/>
    </source>
</evidence>
<keyword evidence="5" id="KW-0808">Transferase</keyword>
<dbReference type="PRINTS" id="PR00344">
    <property type="entry name" value="BCTRLSENSOR"/>
</dbReference>
<dbReference type="CDD" id="cd00075">
    <property type="entry name" value="HATPase"/>
    <property type="match status" value="1"/>
</dbReference>
<dbReference type="InterPro" id="IPR036097">
    <property type="entry name" value="HisK_dim/P_sf"/>
</dbReference>
<dbReference type="InterPro" id="IPR052023">
    <property type="entry name" value="Histidine_kinase_KdpD"/>
</dbReference>
<reference evidence="15 16" key="1">
    <citation type="submission" date="2024-03" db="EMBL/GenBank/DDBJ databases">
        <title>Human intestinal bacterial collection.</title>
        <authorList>
            <person name="Pauvert C."/>
            <person name="Hitch T.C.A."/>
            <person name="Clavel T."/>
        </authorList>
    </citation>
    <scope>NUCLEOTIDE SEQUENCE [LARGE SCALE GENOMIC DNA]</scope>
    <source>
        <strain evidence="15 16">CLA-JM-H44</strain>
    </source>
</reference>
<evidence type="ECO:0000256" key="12">
    <source>
        <dbReference type="ARBA" id="ARBA00023136"/>
    </source>
</evidence>
<dbReference type="InterPro" id="IPR036890">
    <property type="entry name" value="HATPase_C_sf"/>
</dbReference>
<dbReference type="SUPFAM" id="SSF55874">
    <property type="entry name" value="ATPase domain of HSP90 chaperone/DNA topoisomerase II/histidine kinase"/>
    <property type="match status" value="1"/>
</dbReference>
<dbReference type="InterPro" id="IPR005467">
    <property type="entry name" value="His_kinase_dom"/>
</dbReference>
<keyword evidence="8" id="KW-0418">Kinase</keyword>
<sequence length="512" mass="57915">MNTSVSAASRFWINFLKTAGILLLCTLISIGFKHLESVREENILMVYLTGVLLVNISTKGYGWGFFSSVVCVFAFNFFFTDPVWTFLVSDPNYIITFLIFLVISTLTGTLAKRLQQHADTAKRNERQARRLYEISKRYLNLTSVEEIALHALKILSEYQYRCILYLESDDKDGQGLRVVSFDGEDAKVADMNRDLAKWCFSHKEACGCGTGHYKNSSWQFTPLQSSNHVLGVASFYRGDQKWSEDRSLFLNTVLSQAAMAIEREQLRRQQEEIRMEIEKEKLRSNLLRSISHDLRTPLTGIAGSTSFLMESFGELDRDTVKSLLSDITNDAMWLNNMVENLLNMTRIQDGRLLIQKQDEVVDDIVSEACGRAAKQQREHRLSIQMPDELLLVPMDGRLMVQVLVNLLDNAFQHTKPDSQILLRVFRQKNEAVFEVSDNGGGIDPTLLPHIFESFVSSRTEKSDSSRGVGLGLSICKSVIEAHGGRITAQNNAHGGATFRFTLPLDKEAQPDE</sequence>
<evidence type="ECO:0000256" key="9">
    <source>
        <dbReference type="ARBA" id="ARBA00022840"/>
    </source>
</evidence>
<accession>A0ABV1E0R2</accession>
<evidence type="ECO:0000256" key="11">
    <source>
        <dbReference type="ARBA" id="ARBA00023012"/>
    </source>
</evidence>
<dbReference type="InterPro" id="IPR025201">
    <property type="entry name" value="KdpD_TM"/>
</dbReference>
<feature type="transmembrane region" description="Helical" evidence="13">
    <location>
        <begin position="93"/>
        <end position="111"/>
    </location>
</feature>
<dbReference type="RefSeq" id="WP_349219651.1">
    <property type="nucleotide sequence ID" value="NZ_JBBMFD010000014.1"/>
</dbReference>
<proteinExistence type="predicted"/>
<dbReference type="SUPFAM" id="SSF55781">
    <property type="entry name" value="GAF domain-like"/>
    <property type="match status" value="1"/>
</dbReference>
<protein>
    <recommendedName>
        <fullName evidence="3">histidine kinase</fullName>
        <ecNumber evidence="3">2.7.13.3</ecNumber>
    </recommendedName>
</protein>
<dbReference type="Pfam" id="PF13493">
    <property type="entry name" value="DUF4118"/>
    <property type="match status" value="1"/>
</dbReference>
<evidence type="ECO:0000256" key="10">
    <source>
        <dbReference type="ARBA" id="ARBA00022989"/>
    </source>
</evidence>
<feature type="domain" description="Histidine kinase" evidence="14">
    <location>
        <begin position="289"/>
        <end position="506"/>
    </location>
</feature>
<comment type="subcellular location">
    <subcellularLocation>
        <location evidence="2">Membrane</location>
        <topology evidence="2">Multi-pass membrane protein</topology>
    </subcellularLocation>
</comment>
<evidence type="ECO:0000256" key="8">
    <source>
        <dbReference type="ARBA" id="ARBA00022777"/>
    </source>
</evidence>
<dbReference type="Gene3D" id="3.30.565.10">
    <property type="entry name" value="Histidine kinase-like ATPase, C-terminal domain"/>
    <property type="match status" value="1"/>
</dbReference>
<dbReference type="InterPro" id="IPR029016">
    <property type="entry name" value="GAF-like_dom_sf"/>
</dbReference>
<dbReference type="InterPro" id="IPR038318">
    <property type="entry name" value="KdpD_sf"/>
</dbReference>
<dbReference type="Gene3D" id="1.20.120.620">
    <property type="entry name" value="Backbone structure of the membrane domain of e. Coli histidine kinase receptor kdpd"/>
    <property type="match status" value="1"/>
</dbReference>
<feature type="transmembrane region" description="Helical" evidence="13">
    <location>
        <begin position="12"/>
        <end position="30"/>
    </location>
</feature>
<evidence type="ECO:0000313" key="15">
    <source>
        <dbReference type="EMBL" id="MEQ2440887.1"/>
    </source>
</evidence>
<dbReference type="SMART" id="SM00387">
    <property type="entry name" value="HATPase_c"/>
    <property type="match status" value="1"/>
</dbReference>
<evidence type="ECO:0000256" key="7">
    <source>
        <dbReference type="ARBA" id="ARBA00022741"/>
    </source>
</evidence>